<evidence type="ECO:0000259" key="2">
    <source>
        <dbReference type="Pfam" id="PF02470"/>
    </source>
</evidence>
<evidence type="ECO:0000313" key="4">
    <source>
        <dbReference type="EMBL" id="MFC3766201.1"/>
    </source>
</evidence>
<dbReference type="InterPro" id="IPR003399">
    <property type="entry name" value="Mce/MlaD"/>
</dbReference>
<dbReference type="InterPro" id="IPR005693">
    <property type="entry name" value="Mce"/>
</dbReference>
<gene>
    <name evidence="4" type="ORF">ACFOUW_35595</name>
</gene>
<sequence length="435" mass="46930">MPQGGTIRRRALGLAFLAVLAAFGWLTYASFNQIFKHTTDVTLETSHIGLQLDKHADVKLRGAIVGEVREIEAEGDGAKIKLALNPDDDHLIPANVTARILPKTLFGEKFVDLVVPERTSHLTIAEGDVISRDRTRVGIELETVLNDVYPLLRTINPAKLNATLNAVATALEGRGEEIGDNLVKLDGYLTELNPHVPALKQDVTELANVADIYDDATPDLVRLLKNATTTGNTVVLKKQALQDFLVDLSGTAQTADDFLAKNERALIELGEVSRPTLEVLATYSPEYTCLLQGMANWVPRFTDAFGGGEHFKGTARSLHITLEVVPQKRGYSREDRPAFLDDRGPGCRSLPTPPYNQKNPGPGGNIHDGVGEQPGPGSRTPSVFDVTSGDAGTADEQALVDALVAPVMDEQPTDVPDIATLLFGPLARGTEVSVR</sequence>
<dbReference type="Pfam" id="PF11887">
    <property type="entry name" value="Mce4_CUP1"/>
    <property type="match status" value="1"/>
</dbReference>
<dbReference type="InterPro" id="IPR052336">
    <property type="entry name" value="MlaD_Phospholipid_Transporter"/>
</dbReference>
<dbReference type="Pfam" id="PF02470">
    <property type="entry name" value="MlaD"/>
    <property type="match status" value="1"/>
</dbReference>
<dbReference type="PANTHER" id="PTHR33371:SF19">
    <property type="entry name" value="MCE-FAMILY PROTEIN MCE4A"/>
    <property type="match status" value="1"/>
</dbReference>
<name>A0ABV7YM14_9ACTN</name>
<dbReference type="NCBIfam" id="TIGR00996">
    <property type="entry name" value="Mtu_fam_mce"/>
    <property type="match status" value="1"/>
</dbReference>
<evidence type="ECO:0000313" key="5">
    <source>
        <dbReference type="Proteomes" id="UP001595699"/>
    </source>
</evidence>
<reference evidence="5" key="1">
    <citation type="journal article" date="2019" name="Int. J. Syst. Evol. Microbiol.">
        <title>The Global Catalogue of Microorganisms (GCM) 10K type strain sequencing project: providing services to taxonomists for standard genome sequencing and annotation.</title>
        <authorList>
            <consortium name="The Broad Institute Genomics Platform"/>
            <consortium name="The Broad Institute Genome Sequencing Center for Infectious Disease"/>
            <person name="Wu L."/>
            <person name="Ma J."/>
        </authorList>
    </citation>
    <scope>NUCLEOTIDE SEQUENCE [LARGE SCALE GENOMIC DNA]</scope>
    <source>
        <strain evidence="5">CGMCC 4.7241</strain>
    </source>
</reference>
<accession>A0ABV7YM14</accession>
<feature type="region of interest" description="Disordered" evidence="1">
    <location>
        <begin position="332"/>
        <end position="390"/>
    </location>
</feature>
<feature type="domain" description="Mce/MlaD" evidence="2">
    <location>
        <begin position="38"/>
        <end position="114"/>
    </location>
</feature>
<organism evidence="4 5">
    <name type="scientific">Tenggerimyces flavus</name>
    <dbReference type="NCBI Taxonomy" id="1708749"/>
    <lineage>
        <taxon>Bacteria</taxon>
        <taxon>Bacillati</taxon>
        <taxon>Actinomycetota</taxon>
        <taxon>Actinomycetes</taxon>
        <taxon>Propionibacteriales</taxon>
        <taxon>Nocardioidaceae</taxon>
        <taxon>Tenggerimyces</taxon>
    </lineage>
</organism>
<feature type="domain" description="Mammalian cell entry C-terminal" evidence="3">
    <location>
        <begin position="123"/>
        <end position="345"/>
    </location>
</feature>
<protein>
    <submittedName>
        <fullName evidence="4">MCE family protein</fullName>
    </submittedName>
</protein>
<feature type="compositionally biased region" description="Basic and acidic residues" evidence="1">
    <location>
        <begin position="332"/>
        <end position="345"/>
    </location>
</feature>
<evidence type="ECO:0000259" key="3">
    <source>
        <dbReference type="Pfam" id="PF11887"/>
    </source>
</evidence>
<proteinExistence type="predicted"/>
<dbReference type="PANTHER" id="PTHR33371">
    <property type="entry name" value="INTERMEMBRANE PHOSPHOLIPID TRANSPORT SYSTEM BINDING PROTEIN MLAD-RELATED"/>
    <property type="match status" value="1"/>
</dbReference>
<dbReference type="Proteomes" id="UP001595699">
    <property type="component" value="Unassembled WGS sequence"/>
</dbReference>
<dbReference type="InterPro" id="IPR024516">
    <property type="entry name" value="Mce_C"/>
</dbReference>
<dbReference type="EMBL" id="JBHRZH010000050">
    <property type="protein sequence ID" value="MFC3766201.1"/>
    <property type="molecule type" value="Genomic_DNA"/>
</dbReference>
<dbReference type="RefSeq" id="WP_239553818.1">
    <property type="nucleotide sequence ID" value="NZ_JAFBCM010000001.1"/>
</dbReference>
<comment type="caution">
    <text evidence="4">The sequence shown here is derived from an EMBL/GenBank/DDBJ whole genome shotgun (WGS) entry which is preliminary data.</text>
</comment>
<keyword evidence="5" id="KW-1185">Reference proteome</keyword>
<evidence type="ECO:0000256" key="1">
    <source>
        <dbReference type="SAM" id="MobiDB-lite"/>
    </source>
</evidence>